<dbReference type="GO" id="GO:0000978">
    <property type="term" value="F:RNA polymerase II cis-regulatory region sequence-specific DNA binding"/>
    <property type="evidence" value="ECO:0007669"/>
    <property type="project" value="InterPro"/>
</dbReference>
<feature type="region of interest" description="Disordered" evidence="7">
    <location>
        <begin position="57"/>
        <end position="77"/>
    </location>
</feature>
<evidence type="ECO:0000256" key="1">
    <source>
        <dbReference type="ARBA" id="ARBA00004123"/>
    </source>
</evidence>
<dbReference type="GO" id="GO:0000981">
    <property type="term" value="F:DNA-binding transcription factor activity, RNA polymerase II-specific"/>
    <property type="evidence" value="ECO:0007669"/>
    <property type="project" value="InterPro"/>
</dbReference>
<dbReference type="Pfam" id="PF04082">
    <property type="entry name" value="Fungal_trans"/>
    <property type="match status" value="1"/>
</dbReference>
<organism evidence="9 10">
    <name type="scientific">Curvularia clavata</name>
    <dbReference type="NCBI Taxonomy" id="95742"/>
    <lineage>
        <taxon>Eukaryota</taxon>
        <taxon>Fungi</taxon>
        <taxon>Dikarya</taxon>
        <taxon>Ascomycota</taxon>
        <taxon>Pezizomycotina</taxon>
        <taxon>Dothideomycetes</taxon>
        <taxon>Pleosporomycetidae</taxon>
        <taxon>Pleosporales</taxon>
        <taxon>Pleosporineae</taxon>
        <taxon>Pleosporaceae</taxon>
        <taxon>Curvularia</taxon>
    </lineage>
</organism>
<dbReference type="Proteomes" id="UP001056012">
    <property type="component" value="Chromosome 2"/>
</dbReference>
<dbReference type="VEuPathDB" id="FungiDB:yc1106_02038"/>
<keyword evidence="5" id="KW-0862">Zinc</keyword>
<evidence type="ECO:0000256" key="6">
    <source>
        <dbReference type="ARBA" id="ARBA00023242"/>
    </source>
</evidence>
<dbReference type="OrthoDB" id="10018191at2759"/>
<keyword evidence="10" id="KW-1185">Reference proteome</keyword>
<protein>
    <recommendedName>
        <fullName evidence="8">Xylanolytic transcriptional activator regulatory domain-containing protein</fullName>
    </recommendedName>
</protein>
<dbReference type="GO" id="GO:0006351">
    <property type="term" value="P:DNA-templated transcription"/>
    <property type="evidence" value="ECO:0007669"/>
    <property type="project" value="InterPro"/>
</dbReference>
<dbReference type="GO" id="GO:0008270">
    <property type="term" value="F:zinc ion binding"/>
    <property type="evidence" value="ECO:0007669"/>
    <property type="project" value="UniProtKB-KW"/>
</dbReference>
<keyword evidence="2" id="KW-0479">Metal-binding</keyword>
<evidence type="ECO:0000256" key="7">
    <source>
        <dbReference type="SAM" id="MobiDB-lite"/>
    </source>
</evidence>
<keyword evidence="6" id="KW-0539">Nucleus</keyword>
<evidence type="ECO:0000313" key="10">
    <source>
        <dbReference type="Proteomes" id="UP001056012"/>
    </source>
</evidence>
<dbReference type="CDD" id="cd12148">
    <property type="entry name" value="fungal_TF_MHR"/>
    <property type="match status" value="1"/>
</dbReference>
<name>A0A9Q8Z4L9_CURCL</name>
<dbReference type="PANTHER" id="PTHR40626:SF11">
    <property type="entry name" value="ZINC FINGER PROTEIN YPR022C"/>
    <property type="match status" value="1"/>
</dbReference>
<sequence>MTAYFPFCLVPAEFEDALGAPNDMTSHKQQCGIETRSHSTNYHMQGQEAPAPSVECLHQNVPDRPSNSDPTNPVVQSSHSHVQPLYRRFPQTQDSQIQTAEAETFGHVHSVPARAYGDLQDFYATQCQDNTSSFVPMPLIQAFVDLYFEYFDPHFPFLHISHLEAEDLPWILLLATAAIGSYYSELDNIQEYTSILCDLLGRAVDSEVPCQPSPKLFLTFIDCHLQANLQIKRPSKPLIQSTFLRRIHLSFCGLYKEIIRCQYQRHMLVDMCYDVVLRRDDERTARQRAFTLREEWAQWLTTEEEIRLVCCVYMLECIHFLFTDIPTNFDLFDISRQMPCPSGIWYSKDLSDWKSKQKKSEAVQLKPGASQEAPPPRTDYNPFLTKMSLLSLYINEKNIQRQRRASRLAVNLFGSHLRAVSPRIPKAPIGQAFIDNEDARIDNPLLDESIDHIVFSTRESASCHESLPHILAILRCVSLQILFTGTGWQANTTQMTRSKTKFREFLERDGERSRKCLWHAARISKSLQTMQRLACYDMFSVGVAICYIALYMELRQVEPQPSQASADTNFGRLGTAPRRLVRLDQLSSREDVQNWVRSGGDADIHLTNVGILRGLDSLPCLFRATEKALLRQVAWSAYFRAWARNMVQHIRGEKPTIRTDDYNEALEKAS</sequence>
<dbReference type="EMBL" id="CP089275">
    <property type="protein sequence ID" value="USP74764.1"/>
    <property type="molecule type" value="Genomic_DNA"/>
</dbReference>
<evidence type="ECO:0000259" key="8">
    <source>
        <dbReference type="Pfam" id="PF04082"/>
    </source>
</evidence>
<evidence type="ECO:0000256" key="3">
    <source>
        <dbReference type="ARBA" id="ARBA00022737"/>
    </source>
</evidence>
<proteinExistence type="predicted"/>
<feature type="domain" description="Xylanolytic transcriptional activator regulatory" evidence="8">
    <location>
        <begin position="145"/>
        <end position="372"/>
    </location>
</feature>
<dbReference type="InterPro" id="IPR051059">
    <property type="entry name" value="VerF-like"/>
</dbReference>
<dbReference type="GO" id="GO:0005634">
    <property type="term" value="C:nucleus"/>
    <property type="evidence" value="ECO:0007669"/>
    <property type="project" value="UniProtKB-SubCell"/>
</dbReference>
<accession>A0A9Q8Z4L9</accession>
<dbReference type="InterPro" id="IPR007219">
    <property type="entry name" value="XnlR_reg_dom"/>
</dbReference>
<evidence type="ECO:0000256" key="5">
    <source>
        <dbReference type="ARBA" id="ARBA00022833"/>
    </source>
</evidence>
<dbReference type="GO" id="GO:0000785">
    <property type="term" value="C:chromatin"/>
    <property type="evidence" value="ECO:0007669"/>
    <property type="project" value="TreeGrafter"/>
</dbReference>
<keyword evidence="3" id="KW-0677">Repeat</keyword>
<dbReference type="PANTHER" id="PTHR40626">
    <property type="entry name" value="MIP31509P"/>
    <property type="match status" value="1"/>
</dbReference>
<gene>
    <name evidence="9" type="ORF">yc1106_02038</name>
</gene>
<evidence type="ECO:0000256" key="4">
    <source>
        <dbReference type="ARBA" id="ARBA00022771"/>
    </source>
</evidence>
<dbReference type="AlphaFoldDB" id="A0A9Q8Z4L9"/>
<comment type="subcellular location">
    <subcellularLocation>
        <location evidence="1">Nucleus</location>
    </subcellularLocation>
</comment>
<feature type="compositionally biased region" description="Polar residues" evidence="7">
    <location>
        <begin position="65"/>
        <end position="77"/>
    </location>
</feature>
<keyword evidence="4" id="KW-0863">Zinc-finger</keyword>
<reference evidence="9" key="1">
    <citation type="submission" date="2021-12" db="EMBL/GenBank/DDBJ databases">
        <title>Curvularia clavata genome.</title>
        <authorList>
            <person name="Cao Y."/>
        </authorList>
    </citation>
    <scope>NUCLEOTIDE SEQUENCE</scope>
    <source>
        <strain evidence="9">Yc1106</strain>
    </source>
</reference>
<evidence type="ECO:0000313" key="9">
    <source>
        <dbReference type="EMBL" id="USP74764.1"/>
    </source>
</evidence>
<evidence type="ECO:0000256" key="2">
    <source>
        <dbReference type="ARBA" id="ARBA00022723"/>
    </source>
</evidence>